<organism evidence="1 2">
    <name type="scientific">Penicillium antarcticum</name>
    <dbReference type="NCBI Taxonomy" id="416450"/>
    <lineage>
        <taxon>Eukaryota</taxon>
        <taxon>Fungi</taxon>
        <taxon>Dikarya</taxon>
        <taxon>Ascomycota</taxon>
        <taxon>Pezizomycotina</taxon>
        <taxon>Eurotiomycetes</taxon>
        <taxon>Eurotiomycetidae</taxon>
        <taxon>Eurotiales</taxon>
        <taxon>Aspergillaceae</taxon>
        <taxon>Penicillium</taxon>
    </lineage>
</organism>
<comment type="caution">
    <text evidence="1">The sequence shown here is derived from an EMBL/GenBank/DDBJ whole genome shotgun (WGS) entry which is preliminary data.</text>
</comment>
<accession>A0A1V6QKH2</accession>
<sequence length="57" mass="5992">MNDSHDGLVPFCGNSGLADVVMANKLAPAPYNIAAYRETPTRTLTMSSTASDFSARG</sequence>
<protein>
    <submittedName>
        <fullName evidence="1">Uncharacterized protein</fullName>
    </submittedName>
</protein>
<dbReference type="AlphaFoldDB" id="A0A1V6QKH2"/>
<keyword evidence="2" id="KW-1185">Reference proteome</keyword>
<evidence type="ECO:0000313" key="1">
    <source>
        <dbReference type="EMBL" id="OQD89691.1"/>
    </source>
</evidence>
<proteinExistence type="predicted"/>
<name>A0A1V6QKH2_9EURO</name>
<evidence type="ECO:0000313" key="2">
    <source>
        <dbReference type="Proteomes" id="UP000191672"/>
    </source>
</evidence>
<reference evidence="2" key="1">
    <citation type="journal article" date="2017" name="Nat. Microbiol.">
        <title>Global analysis of biosynthetic gene clusters reveals vast potential of secondary metabolite production in Penicillium species.</title>
        <authorList>
            <person name="Nielsen J.C."/>
            <person name="Grijseels S."/>
            <person name="Prigent S."/>
            <person name="Ji B."/>
            <person name="Dainat J."/>
            <person name="Nielsen K.F."/>
            <person name="Frisvad J.C."/>
            <person name="Workman M."/>
            <person name="Nielsen J."/>
        </authorList>
    </citation>
    <scope>NUCLEOTIDE SEQUENCE [LARGE SCALE GENOMIC DNA]</scope>
    <source>
        <strain evidence="2">IBT 31811</strain>
    </source>
</reference>
<gene>
    <name evidence="1" type="ORF">PENANT_c002G11317</name>
</gene>
<dbReference type="EMBL" id="MDYN01000002">
    <property type="protein sequence ID" value="OQD89691.1"/>
    <property type="molecule type" value="Genomic_DNA"/>
</dbReference>
<dbReference type="Proteomes" id="UP000191672">
    <property type="component" value="Unassembled WGS sequence"/>
</dbReference>